<proteinExistence type="predicted"/>
<gene>
    <name evidence="1" type="ORF">PMAA_093110</name>
</gene>
<dbReference type="HOGENOM" id="CLU_2794737_0_0_1"/>
<evidence type="ECO:0000313" key="2">
    <source>
        <dbReference type="Proteomes" id="UP000001294"/>
    </source>
</evidence>
<organism evidence="1 2">
    <name type="scientific">Talaromyces marneffei (strain ATCC 18224 / CBS 334.59 / QM 7333)</name>
    <name type="common">Penicillium marneffei</name>
    <dbReference type="NCBI Taxonomy" id="441960"/>
    <lineage>
        <taxon>Eukaryota</taxon>
        <taxon>Fungi</taxon>
        <taxon>Dikarya</taxon>
        <taxon>Ascomycota</taxon>
        <taxon>Pezizomycotina</taxon>
        <taxon>Eurotiomycetes</taxon>
        <taxon>Eurotiomycetidae</taxon>
        <taxon>Eurotiales</taxon>
        <taxon>Trichocomaceae</taxon>
        <taxon>Talaromyces</taxon>
        <taxon>Talaromyces sect. Talaromyces</taxon>
    </lineage>
</organism>
<dbReference type="Proteomes" id="UP000001294">
    <property type="component" value="Unassembled WGS sequence"/>
</dbReference>
<dbReference type="VEuPathDB" id="FungiDB:PMAA_093110"/>
<reference evidence="2" key="1">
    <citation type="journal article" date="2015" name="Genome Announc.">
        <title>Genome sequence of the AIDS-associated pathogen Penicillium marneffei (ATCC18224) and its near taxonomic relative Talaromyces stipitatus (ATCC10500).</title>
        <authorList>
            <person name="Nierman W.C."/>
            <person name="Fedorova-Abrams N.D."/>
            <person name="Andrianopoulos A."/>
        </authorList>
    </citation>
    <scope>NUCLEOTIDE SEQUENCE [LARGE SCALE GENOMIC DNA]</scope>
    <source>
        <strain evidence="2">ATCC 18224 / CBS 334.59 / QM 7333</strain>
    </source>
</reference>
<dbReference type="EMBL" id="DS995902">
    <property type="protein sequence ID" value="EEA22692.1"/>
    <property type="molecule type" value="Genomic_DNA"/>
</dbReference>
<protein>
    <submittedName>
        <fullName evidence="1">Uncharacterized protein</fullName>
    </submittedName>
</protein>
<dbReference type="AlphaFoldDB" id="B6QH47"/>
<sequence>MAVAKEVVDKRVAALVVMHALPQWKASAVGLDASFMFNLVIEESAMVIGRNEVEFSRGGSRRERRVKE</sequence>
<accession>B6QH47</accession>
<evidence type="ECO:0000313" key="1">
    <source>
        <dbReference type="EMBL" id="EEA22692.1"/>
    </source>
</evidence>
<name>B6QH47_TALMQ</name>
<keyword evidence="2" id="KW-1185">Reference proteome</keyword>